<name>A0ABN1JW13_9BURK</name>
<accession>A0ABN1JW13</accession>
<dbReference type="EMBL" id="BAAAEW010000007">
    <property type="protein sequence ID" value="GAA0747302.1"/>
    <property type="molecule type" value="Genomic_DNA"/>
</dbReference>
<evidence type="ECO:0000313" key="1">
    <source>
        <dbReference type="EMBL" id="GAA0747302.1"/>
    </source>
</evidence>
<gene>
    <name evidence="1" type="ORF">GCM10009107_15690</name>
</gene>
<dbReference type="InterPro" id="IPR054249">
    <property type="entry name" value="DUF6976"/>
</dbReference>
<protein>
    <submittedName>
        <fullName evidence="1">Uncharacterized protein</fullName>
    </submittedName>
</protein>
<proteinExistence type="predicted"/>
<evidence type="ECO:0000313" key="2">
    <source>
        <dbReference type="Proteomes" id="UP001500279"/>
    </source>
</evidence>
<sequence length="327" mass="34846">MNELITVAAAAALIRRGVPLSVAGPEAALDQLPAGNWIGGTIPYFMVADGGTVVTDDRVFVTDLSHIGQVRIACYGADELAGIVGHAPDNGFSLTIIPAGGQTLQRFSAEAANYPDAFLKPTVGWIAGVHLSDLAHATPKVYDGRTAAKHEDRAVVAYVELPADKMASLEIVNLFEPGSGDVLRFHDTSFHVRECEVNGERVNFVDYVRRVGLDHGKLPMVGDFAGAHLNVSLQGIDDAQGVVNLYAPVFTGVDYRFAKPVVDYAAAFRARLAEVDSKGVVMGCNCILNFVFGELEGKAIGGVQGPATFGEIAYQLLNQTMVMIRVD</sequence>
<comment type="caution">
    <text evidence="1">The sequence shown here is derived from an EMBL/GenBank/DDBJ whole genome shotgun (WGS) entry which is preliminary data.</text>
</comment>
<keyword evidence="2" id="KW-1185">Reference proteome</keyword>
<organism evidence="1 2">
    <name type="scientific">Ideonella azotifigens</name>
    <dbReference type="NCBI Taxonomy" id="513160"/>
    <lineage>
        <taxon>Bacteria</taxon>
        <taxon>Pseudomonadati</taxon>
        <taxon>Pseudomonadota</taxon>
        <taxon>Betaproteobacteria</taxon>
        <taxon>Burkholderiales</taxon>
        <taxon>Sphaerotilaceae</taxon>
        <taxon>Ideonella</taxon>
    </lineage>
</organism>
<reference evidence="1 2" key="1">
    <citation type="journal article" date="2019" name="Int. J. Syst. Evol. Microbiol.">
        <title>The Global Catalogue of Microorganisms (GCM) 10K type strain sequencing project: providing services to taxonomists for standard genome sequencing and annotation.</title>
        <authorList>
            <consortium name="The Broad Institute Genomics Platform"/>
            <consortium name="The Broad Institute Genome Sequencing Center for Infectious Disease"/>
            <person name="Wu L."/>
            <person name="Ma J."/>
        </authorList>
    </citation>
    <scope>NUCLEOTIDE SEQUENCE [LARGE SCALE GENOMIC DNA]</scope>
    <source>
        <strain evidence="1 2">JCM 15503</strain>
    </source>
</reference>
<dbReference type="RefSeq" id="WP_141291742.1">
    <property type="nucleotide sequence ID" value="NZ_VIDT01000941.1"/>
</dbReference>
<dbReference type="Pfam" id="PF22396">
    <property type="entry name" value="DUF6976"/>
    <property type="match status" value="1"/>
</dbReference>
<dbReference type="Proteomes" id="UP001500279">
    <property type="component" value="Unassembled WGS sequence"/>
</dbReference>